<feature type="active site" description="Proton donor" evidence="4">
    <location>
        <position position="328"/>
    </location>
</feature>
<feature type="domain" description="Glycoside hydrolase family 20 catalytic" evidence="6">
    <location>
        <begin position="185"/>
        <end position="512"/>
    </location>
</feature>
<evidence type="ECO:0000313" key="8">
    <source>
        <dbReference type="EMBL" id="RKN46882.1"/>
    </source>
</evidence>
<protein>
    <submittedName>
        <fullName evidence="8">Beta-N-acetylglucosaminidase</fullName>
    </submittedName>
</protein>
<dbReference type="Pfam" id="PF02838">
    <property type="entry name" value="Glyco_hydro_20b"/>
    <property type="match status" value="1"/>
</dbReference>
<dbReference type="Pfam" id="PF00728">
    <property type="entry name" value="Glyco_hydro_20"/>
    <property type="match status" value="1"/>
</dbReference>
<dbReference type="Gene3D" id="3.30.379.10">
    <property type="entry name" value="Chitobiase/beta-hexosaminidase domain 2-like"/>
    <property type="match status" value="1"/>
</dbReference>
<keyword evidence="9" id="KW-1185">Reference proteome</keyword>
<feature type="region of interest" description="Disordered" evidence="5">
    <location>
        <begin position="33"/>
        <end position="98"/>
    </location>
</feature>
<dbReference type="Gene3D" id="3.20.20.80">
    <property type="entry name" value="Glycosidases"/>
    <property type="match status" value="1"/>
</dbReference>
<reference evidence="8 9" key="1">
    <citation type="journal article" date="2014" name="Int. J. Syst. Evol. Microbiol.">
        <title>Streptomyces hoynatensis sp. nov., isolated from deep marine sediment.</title>
        <authorList>
            <person name="Veyisoglu A."/>
            <person name="Sahin N."/>
        </authorList>
    </citation>
    <scope>NUCLEOTIDE SEQUENCE [LARGE SCALE GENOMIC DNA]</scope>
    <source>
        <strain evidence="8 9">KCTC 29097</strain>
    </source>
</reference>
<dbReference type="RefSeq" id="WP_120674502.1">
    <property type="nucleotide sequence ID" value="NZ_RBAL01000001.1"/>
</dbReference>
<gene>
    <name evidence="8" type="ORF">D7294_01320</name>
</gene>
<evidence type="ECO:0000259" key="7">
    <source>
        <dbReference type="Pfam" id="PF02838"/>
    </source>
</evidence>
<feature type="domain" description="Beta-hexosaminidase bacterial type N-terminal" evidence="7">
    <location>
        <begin position="61"/>
        <end position="178"/>
    </location>
</feature>
<name>A0A3A9ZEI9_9ACTN</name>
<accession>A0A3A9ZEI9</accession>
<evidence type="ECO:0000256" key="2">
    <source>
        <dbReference type="ARBA" id="ARBA00022801"/>
    </source>
</evidence>
<evidence type="ECO:0000256" key="4">
    <source>
        <dbReference type="PIRSR" id="PIRSR625705-1"/>
    </source>
</evidence>
<dbReference type="PRINTS" id="PR00738">
    <property type="entry name" value="GLHYDRLASE20"/>
</dbReference>
<feature type="compositionally biased region" description="Pro residues" evidence="5">
    <location>
        <begin position="39"/>
        <end position="48"/>
    </location>
</feature>
<proteinExistence type="inferred from homology"/>
<comment type="caution">
    <text evidence="8">The sequence shown here is derived from an EMBL/GenBank/DDBJ whole genome shotgun (WGS) entry which is preliminary data.</text>
</comment>
<dbReference type="InterPro" id="IPR025705">
    <property type="entry name" value="Beta_hexosaminidase_sua/sub"/>
</dbReference>
<dbReference type="InterPro" id="IPR029018">
    <property type="entry name" value="Hex-like_dom2"/>
</dbReference>
<keyword evidence="2" id="KW-0378">Hydrolase</keyword>
<dbReference type="PANTHER" id="PTHR43678">
    <property type="entry name" value="PUTATIVE (AFU_ORTHOLOGUE AFUA_2G00640)-RELATED"/>
    <property type="match status" value="1"/>
</dbReference>
<evidence type="ECO:0000313" key="9">
    <source>
        <dbReference type="Proteomes" id="UP000272474"/>
    </source>
</evidence>
<evidence type="ECO:0000259" key="6">
    <source>
        <dbReference type="Pfam" id="PF00728"/>
    </source>
</evidence>
<dbReference type="InterPro" id="IPR015883">
    <property type="entry name" value="Glyco_hydro_20_cat"/>
</dbReference>
<dbReference type="PANTHER" id="PTHR43678:SF1">
    <property type="entry name" value="BETA-N-ACETYLHEXOSAMINIDASE"/>
    <property type="match status" value="1"/>
</dbReference>
<dbReference type="CDD" id="cd06564">
    <property type="entry name" value="GH20_DspB_LnbB-like"/>
    <property type="match status" value="1"/>
</dbReference>
<dbReference type="GO" id="GO:0005975">
    <property type="term" value="P:carbohydrate metabolic process"/>
    <property type="evidence" value="ECO:0007669"/>
    <property type="project" value="InterPro"/>
</dbReference>
<dbReference type="Proteomes" id="UP000272474">
    <property type="component" value="Unassembled WGS sequence"/>
</dbReference>
<evidence type="ECO:0000256" key="1">
    <source>
        <dbReference type="ARBA" id="ARBA00006285"/>
    </source>
</evidence>
<dbReference type="AlphaFoldDB" id="A0A3A9ZEI9"/>
<comment type="similarity">
    <text evidence="1">Belongs to the glycosyl hydrolase 20 family.</text>
</comment>
<dbReference type="InterPro" id="IPR017853">
    <property type="entry name" value="GH"/>
</dbReference>
<keyword evidence="3" id="KW-0326">Glycosidase</keyword>
<sequence>MRQAPWRIFALVVAVFVMATGTFLVLTQRSETGVASPPSATPTQPPQSPTAQLPDGPGGEPQTIPAVRSFDPAEGEGWAPAEGVTRVVADSDGPLDGTADRLAEELDVRRADEGARPGDVELKLDEDADTGREGYRLVTRDHRVTITGSDDAGVFYGTRTVIQSVRAAGGLPEGTVSDRPDRPQRGLLLDIARKFYPADWIEDRLHEMADLKLNQLQLHLSDDQGFRVESSSHPEVVSEEHLTKDQVRHLLSVADSLHITVIPEIDSPGHLGAVLAAHPDLQLHRADGSVTEGAIDISKPAAGRLVDDLLREYGDLFPGRYLHLGGDEYVALMSSDPEATYPDLAATARDRYGENAGIADLATAWLNDRAETARDVGKTPQVWNDGMFADGEVEPDHDRQVAYWTGREAGAREPSEYLEEGFRLINNNSEYLYYVLGQPNGFTYPTGQRIYEEWTPDVLRGTSPVAERFRGADHVPGGRLAVWGDVPDAQTEAEVAEGIRLPLAALSQKLWNPDRPRLSWQEFTALDSRVTEAGTG</sequence>
<evidence type="ECO:0000256" key="3">
    <source>
        <dbReference type="ARBA" id="ARBA00023295"/>
    </source>
</evidence>
<dbReference type="GO" id="GO:0004563">
    <property type="term" value="F:beta-N-acetylhexosaminidase activity"/>
    <property type="evidence" value="ECO:0007669"/>
    <property type="project" value="InterPro"/>
</dbReference>
<dbReference type="SUPFAM" id="SSF51445">
    <property type="entry name" value="(Trans)glycosidases"/>
    <property type="match status" value="1"/>
</dbReference>
<dbReference type="InterPro" id="IPR052764">
    <property type="entry name" value="GH20_Enzymes"/>
</dbReference>
<dbReference type="EMBL" id="RBAL01000001">
    <property type="protein sequence ID" value="RKN46882.1"/>
    <property type="molecule type" value="Genomic_DNA"/>
</dbReference>
<evidence type="ECO:0000256" key="5">
    <source>
        <dbReference type="SAM" id="MobiDB-lite"/>
    </source>
</evidence>
<dbReference type="OrthoDB" id="9763537at2"/>
<dbReference type="InterPro" id="IPR015882">
    <property type="entry name" value="HEX_bac_N"/>
</dbReference>
<dbReference type="SUPFAM" id="SSF55545">
    <property type="entry name" value="beta-N-acetylhexosaminidase-like domain"/>
    <property type="match status" value="1"/>
</dbReference>
<organism evidence="8 9">
    <name type="scientific">Streptomyces hoynatensis</name>
    <dbReference type="NCBI Taxonomy" id="1141874"/>
    <lineage>
        <taxon>Bacteria</taxon>
        <taxon>Bacillati</taxon>
        <taxon>Actinomycetota</taxon>
        <taxon>Actinomycetes</taxon>
        <taxon>Kitasatosporales</taxon>
        <taxon>Streptomycetaceae</taxon>
        <taxon>Streptomyces</taxon>
    </lineage>
</organism>